<dbReference type="GO" id="GO:0006508">
    <property type="term" value="P:proteolysis"/>
    <property type="evidence" value="ECO:0007669"/>
    <property type="project" value="UniProtKB-KW"/>
</dbReference>
<dbReference type="SUPFAM" id="SSF54001">
    <property type="entry name" value="Cysteine proteinases"/>
    <property type="match status" value="1"/>
</dbReference>
<dbReference type="InterPro" id="IPR000169">
    <property type="entry name" value="Pept_cys_AS"/>
</dbReference>
<dbReference type="HOGENOM" id="CLU_056707_1_0_10"/>
<dbReference type="PIRSF" id="PIRSF005700">
    <property type="entry name" value="PepC"/>
    <property type="match status" value="1"/>
</dbReference>
<keyword evidence="1" id="KW-0645">Protease</keyword>
<evidence type="ECO:0000313" key="5">
    <source>
        <dbReference type="EMBL" id="EHP50959.1"/>
    </source>
</evidence>
<keyword evidence="6" id="KW-1185">Reference proteome</keyword>
<dbReference type="RefSeq" id="WP_009135440.1">
    <property type="nucleotide sequence ID" value="NZ_JH594596.1"/>
</dbReference>
<evidence type="ECO:0000313" key="6">
    <source>
        <dbReference type="Proteomes" id="UP000004892"/>
    </source>
</evidence>
<feature type="active site" evidence="2">
    <location>
        <position position="58"/>
    </location>
</feature>
<reference evidence="5 6" key="1">
    <citation type="submission" date="2012-01" db="EMBL/GenBank/DDBJ databases">
        <title>The Genome Sequence of Odoribacter laneus YIT 12061.</title>
        <authorList>
            <consortium name="The Broad Institute Genome Sequencing Platform"/>
            <person name="Earl A."/>
            <person name="Ward D."/>
            <person name="Feldgarden M."/>
            <person name="Gevers D."/>
            <person name="Morotomi M."/>
            <person name="Young S.K."/>
            <person name="Zeng Q."/>
            <person name="Gargeya S."/>
            <person name="Fitzgerald M."/>
            <person name="Haas B."/>
            <person name="Abouelleil A."/>
            <person name="Alvarado L."/>
            <person name="Arachchi H.M."/>
            <person name="Berlin A."/>
            <person name="Chapman S.B."/>
            <person name="Gearin G."/>
            <person name="Goldberg J."/>
            <person name="Griggs A."/>
            <person name="Gujja S."/>
            <person name="Hansen M."/>
            <person name="Heiman D."/>
            <person name="Howarth C."/>
            <person name="Larimer J."/>
            <person name="Lui A."/>
            <person name="MacDonald P.J.P."/>
            <person name="McCowen C."/>
            <person name="Montmayeur A."/>
            <person name="Murphy C."/>
            <person name="Neiman D."/>
            <person name="Pearson M."/>
            <person name="Priest M."/>
            <person name="Roberts A."/>
            <person name="Saif S."/>
            <person name="Shea T."/>
            <person name="Sisk P."/>
            <person name="Stolte C."/>
            <person name="Sykes S."/>
            <person name="Wortman J."/>
            <person name="Nusbaum C."/>
            <person name="Birren B."/>
        </authorList>
    </citation>
    <scope>NUCLEOTIDE SEQUENCE [LARGE SCALE GENOMIC DNA]</scope>
    <source>
        <strain evidence="5 6">YIT 12061</strain>
    </source>
</reference>
<feature type="domain" description="Peptidase C1A papain C-terminal" evidence="4">
    <location>
        <begin position="332"/>
        <end position="370"/>
    </location>
</feature>
<dbReference type="GeneID" id="98067947"/>
<dbReference type="Pfam" id="PF00112">
    <property type="entry name" value="Peptidase_C1"/>
    <property type="match status" value="1"/>
</dbReference>
<keyword evidence="1" id="KW-0788">Thiol protease</keyword>
<keyword evidence="3" id="KW-0732">Signal</keyword>
<organism evidence="5 6">
    <name type="scientific">Odoribacter laneus YIT 12061</name>
    <dbReference type="NCBI Taxonomy" id="742817"/>
    <lineage>
        <taxon>Bacteria</taxon>
        <taxon>Pseudomonadati</taxon>
        <taxon>Bacteroidota</taxon>
        <taxon>Bacteroidia</taxon>
        <taxon>Bacteroidales</taxon>
        <taxon>Odoribacteraceae</taxon>
        <taxon>Odoribacter</taxon>
    </lineage>
</organism>
<feature type="signal peptide" evidence="3">
    <location>
        <begin position="1"/>
        <end position="21"/>
    </location>
</feature>
<dbReference type="PROSITE" id="PS00139">
    <property type="entry name" value="THIOL_PROTEASE_CYS"/>
    <property type="match status" value="1"/>
</dbReference>
<dbReference type="STRING" id="742817.HMPREF9449_00286"/>
<keyword evidence="1" id="KW-0031">Aminopeptidase</keyword>
<dbReference type="PATRIC" id="fig|742817.3.peg.297"/>
<dbReference type="InterPro" id="IPR004134">
    <property type="entry name" value="Peptidase_C1B"/>
</dbReference>
<feature type="active site" evidence="2">
    <location>
        <position position="336"/>
    </location>
</feature>
<protein>
    <recommendedName>
        <fullName evidence="1">Aminopeptidase</fullName>
    </recommendedName>
</protein>
<evidence type="ECO:0000256" key="3">
    <source>
        <dbReference type="SAM" id="SignalP"/>
    </source>
</evidence>
<evidence type="ECO:0000256" key="1">
    <source>
        <dbReference type="PIRNR" id="PIRNR005700"/>
    </source>
</evidence>
<feature type="active site" evidence="2">
    <location>
        <position position="357"/>
    </location>
</feature>
<comment type="similarity">
    <text evidence="1">Belongs to the peptidase C1 family.</text>
</comment>
<sequence>MRKTALLMFSLLLALATVATAGNSKKKKKEEEKQGYQFTELKRLPATSVKSQDRAGTCWSWSTISFLESEMMRLGKDSVSLAPMYIVWNTYNEKADKYVRMHGCMNFAQGGASADVNWAIKNYGIVPLEIYSGLNYGENIHAHAELDGVLGAYLKVIVSNPNKKLSTAWKKGFDGILDAYLGAKPEKFTFRGKEYTPMSFYQSTGLNMDDYISLTSFTHHPFYTKFALEVPDNWIGEESYNLPLDELMEVLDKAIDNGYTFSWGSDVSEIGFLRDGIAIVPDMENTETSDAEIAKWVKMKKEDKQAKLLEKPGKEKTITQEMRQEAFDNFQTTDDHGMHAVGKAVDQNGNKYFIIKNSWGDYNQYHGYLYASYPFVAYKTTSIMIHKDALPQALKDKLGIK</sequence>
<dbReference type="eggNOG" id="COG3579">
    <property type="taxonomic scope" value="Bacteria"/>
</dbReference>
<dbReference type="Gene3D" id="3.90.70.10">
    <property type="entry name" value="Cysteine proteinases"/>
    <property type="match status" value="1"/>
</dbReference>
<comment type="caution">
    <text evidence="5">The sequence shown here is derived from an EMBL/GenBank/DDBJ whole genome shotgun (WGS) entry which is preliminary data.</text>
</comment>
<feature type="chain" id="PRO_5003549368" description="Aminopeptidase" evidence="3">
    <location>
        <begin position="22"/>
        <end position="401"/>
    </location>
</feature>
<keyword evidence="1" id="KW-0378">Hydrolase</keyword>
<dbReference type="AlphaFoldDB" id="H1DDF0"/>
<dbReference type="InterPro" id="IPR038765">
    <property type="entry name" value="Papain-like_cys_pep_sf"/>
</dbReference>
<dbReference type="EMBL" id="ADMC01000002">
    <property type="protein sequence ID" value="EHP50959.1"/>
    <property type="molecule type" value="Genomic_DNA"/>
</dbReference>
<accession>H1DDF0</accession>
<dbReference type="GO" id="GO:0070005">
    <property type="term" value="F:cysteine-type aminopeptidase activity"/>
    <property type="evidence" value="ECO:0007669"/>
    <property type="project" value="InterPro"/>
</dbReference>
<evidence type="ECO:0000256" key="2">
    <source>
        <dbReference type="PIRSR" id="PIRSR005700-1"/>
    </source>
</evidence>
<evidence type="ECO:0000259" key="4">
    <source>
        <dbReference type="Pfam" id="PF00112"/>
    </source>
</evidence>
<dbReference type="InterPro" id="IPR000668">
    <property type="entry name" value="Peptidase_C1A_C"/>
</dbReference>
<gene>
    <name evidence="5" type="ORF">HMPREF9449_00286</name>
</gene>
<proteinExistence type="inferred from homology"/>
<name>H1DDF0_9BACT</name>
<dbReference type="Proteomes" id="UP000004892">
    <property type="component" value="Unassembled WGS sequence"/>
</dbReference>